<sequence length="223" mass="24998">MKIAALTLLAVAFAAQAQDLKYDPNSPAALEAKAKYDGYERDGKALKTLELYKELERLDVAKKFRMSLLTKPEEMMAAVFSMDDNDMRAISYSTVLQKRGEAGDPYASFYFAVRQWDYCVKLDKQTGDSWAKQAKECWQGAMPAFKRASDAQIADATFNIARLYQNGFGVTPSKLAAAEWFVKAADQYNKQKDRDEALTALESALNLVPDHPAALRLRKAMLK</sequence>
<evidence type="ECO:0008006" key="5">
    <source>
        <dbReference type="Google" id="ProtNLM"/>
    </source>
</evidence>
<dbReference type="InterPro" id="IPR019734">
    <property type="entry name" value="TPR_rpt"/>
</dbReference>
<reference evidence="3 4" key="1">
    <citation type="submission" date="2024-08" db="EMBL/GenBank/DDBJ databases">
        <authorList>
            <person name="Lu H."/>
        </authorList>
    </citation>
    <scope>NUCLEOTIDE SEQUENCE [LARGE SCALE GENOMIC DNA]</scope>
    <source>
        <strain evidence="3 4">LYH14W</strain>
    </source>
</reference>
<organism evidence="3 4">
    <name type="scientific">Pelomonas parva</name>
    <dbReference type="NCBI Taxonomy" id="3299032"/>
    <lineage>
        <taxon>Bacteria</taxon>
        <taxon>Pseudomonadati</taxon>
        <taxon>Pseudomonadota</taxon>
        <taxon>Betaproteobacteria</taxon>
        <taxon>Burkholderiales</taxon>
        <taxon>Sphaerotilaceae</taxon>
        <taxon>Roseateles</taxon>
    </lineage>
</organism>
<feature type="signal peptide" evidence="2">
    <location>
        <begin position="1"/>
        <end position="17"/>
    </location>
</feature>
<evidence type="ECO:0000256" key="1">
    <source>
        <dbReference type="PROSITE-ProRule" id="PRU00339"/>
    </source>
</evidence>
<dbReference type="EMBL" id="JBIGHV010000006">
    <property type="protein sequence ID" value="MFG6431654.1"/>
    <property type="molecule type" value="Genomic_DNA"/>
</dbReference>
<dbReference type="SMART" id="SM00671">
    <property type="entry name" value="SEL1"/>
    <property type="match status" value="1"/>
</dbReference>
<evidence type="ECO:0000256" key="2">
    <source>
        <dbReference type="SAM" id="SignalP"/>
    </source>
</evidence>
<protein>
    <recommendedName>
        <fullName evidence="5">Sel1 repeat family protein</fullName>
    </recommendedName>
</protein>
<dbReference type="InterPro" id="IPR011990">
    <property type="entry name" value="TPR-like_helical_dom_sf"/>
</dbReference>
<gene>
    <name evidence="3" type="ORF">ACG00Y_17170</name>
</gene>
<comment type="caution">
    <text evidence="3">The sequence shown here is derived from an EMBL/GenBank/DDBJ whole genome shotgun (WGS) entry which is preliminary data.</text>
</comment>
<accession>A0ABW7F503</accession>
<name>A0ABW7F503_9BURK</name>
<evidence type="ECO:0000313" key="4">
    <source>
        <dbReference type="Proteomes" id="UP001606210"/>
    </source>
</evidence>
<dbReference type="InterPro" id="IPR006597">
    <property type="entry name" value="Sel1-like"/>
</dbReference>
<dbReference type="RefSeq" id="WP_394480880.1">
    <property type="nucleotide sequence ID" value="NZ_JBIGHV010000006.1"/>
</dbReference>
<keyword evidence="4" id="KW-1185">Reference proteome</keyword>
<proteinExistence type="predicted"/>
<dbReference type="PROSITE" id="PS50005">
    <property type="entry name" value="TPR"/>
    <property type="match status" value="1"/>
</dbReference>
<keyword evidence="2" id="KW-0732">Signal</keyword>
<evidence type="ECO:0000313" key="3">
    <source>
        <dbReference type="EMBL" id="MFG6431654.1"/>
    </source>
</evidence>
<dbReference type="Proteomes" id="UP001606210">
    <property type="component" value="Unassembled WGS sequence"/>
</dbReference>
<dbReference type="Gene3D" id="1.25.40.10">
    <property type="entry name" value="Tetratricopeptide repeat domain"/>
    <property type="match status" value="1"/>
</dbReference>
<dbReference type="SUPFAM" id="SSF81901">
    <property type="entry name" value="HCP-like"/>
    <property type="match status" value="1"/>
</dbReference>
<feature type="repeat" description="TPR" evidence="1">
    <location>
        <begin position="178"/>
        <end position="211"/>
    </location>
</feature>
<keyword evidence="1" id="KW-0802">TPR repeat</keyword>
<feature type="chain" id="PRO_5046291673" description="Sel1 repeat family protein" evidence="2">
    <location>
        <begin position="18"/>
        <end position="223"/>
    </location>
</feature>